<dbReference type="Gene3D" id="3.10.580.10">
    <property type="entry name" value="CBS-domain"/>
    <property type="match status" value="1"/>
</dbReference>
<comment type="caution">
    <text evidence="8">The sequence shown here is derived from an EMBL/GenBank/DDBJ whole genome shotgun (WGS) entry which is preliminary data.</text>
</comment>
<evidence type="ECO:0000313" key="8">
    <source>
        <dbReference type="EMBL" id="MDQ0503838.1"/>
    </source>
</evidence>
<sequence length="338" mass="35560">MMTSEQTSVRDDDATDVRQVAVASAVATVEAERNGLEALIRALKGPLATAFAQAVTTIREARGRVVVTGMGKSGHVARKIAATLASTGTPAYYVHPAEASHGDLGMITADDVIIALSWSGETAELRDLVNYSRRFDAPLIAFTARGDSTLGRMASTLLEVPAAQEACPLGLAPTTSTVMLLALGDAIAVALLEGRGFTALQFRQFHPGGKLGASLSFVRDVMRGGEALPLVRTGTLMGETLVEMSGKGLGCVAVIDAQGHLTGIVTDGDLRRHMANDLVVQPVERVMTPSPKTVRSDQLASEALKIMNAQKITSLLVADDRRPVGVLHIHDLLHIGVA</sequence>
<dbReference type="Proteomes" id="UP001241747">
    <property type="component" value="Unassembled WGS sequence"/>
</dbReference>
<keyword evidence="9" id="KW-1185">Reference proteome</keyword>
<evidence type="ECO:0000256" key="5">
    <source>
        <dbReference type="PROSITE-ProRule" id="PRU00703"/>
    </source>
</evidence>
<reference evidence="8 9" key="1">
    <citation type="submission" date="2023-07" db="EMBL/GenBank/DDBJ databases">
        <title>Genomic Encyclopedia of Type Strains, Phase IV (KMG-IV): sequencing the most valuable type-strain genomes for metagenomic binning, comparative biology and taxonomic classification.</title>
        <authorList>
            <person name="Goeker M."/>
        </authorList>
    </citation>
    <scope>NUCLEOTIDE SEQUENCE [LARGE SCALE GENOMIC DNA]</scope>
    <source>
        <strain evidence="8 9">DSM 3770</strain>
    </source>
</reference>
<dbReference type="PANTHER" id="PTHR42745">
    <property type="match status" value="1"/>
</dbReference>
<comment type="similarity">
    <text evidence="1 4">Belongs to the SIS family. GutQ/KpsF subfamily.</text>
</comment>
<dbReference type="Pfam" id="PF01380">
    <property type="entry name" value="SIS"/>
    <property type="match status" value="1"/>
</dbReference>
<keyword evidence="3 5" id="KW-0129">CBS domain</keyword>
<feature type="domain" description="SIS" evidence="7">
    <location>
        <begin position="54"/>
        <end position="197"/>
    </location>
</feature>
<dbReference type="InterPro" id="IPR046348">
    <property type="entry name" value="SIS_dom_sf"/>
</dbReference>
<dbReference type="PIRSF" id="PIRSF004692">
    <property type="entry name" value="KdsD_KpsF"/>
    <property type="match status" value="1"/>
</dbReference>
<dbReference type="Gene3D" id="3.40.50.10490">
    <property type="entry name" value="Glucose-6-phosphate isomerase like protein, domain 1"/>
    <property type="match status" value="1"/>
</dbReference>
<evidence type="ECO:0000259" key="7">
    <source>
        <dbReference type="PROSITE" id="PS51464"/>
    </source>
</evidence>
<dbReference type="InterPro" id="IPR050986">
    <property type="entry name" value="GutQ/KpsF_isomerases"/>
</dbReference>
<dbReference type="PANTHER" id="PTHR42745:SF1">
    <property type="entry name" value="ARABINOSE 5-PHOSPHATE ISOMERASE KDSD"/>
    <property type="match status" value="1"/>
</dbReference>
<dbReference type="InterPro" id="IPR000644">
    <property type="entry name" value="CBS_dom"/>
</dbReference>
<dbReference type="InterPro" id="IPR046342">
    <property type="entry name" value="CBS_dom_sf"/>
</dbReference>
<dbReference type="InterPro" id="IPR004800">
    <property type="entry name" value="KdsD/KpsF-type"/>
</dbReference>
<proteinExistence type="inferred from homology"/>
<feature type="domain" description="CBS" evidence="6">
    <location>
        <begin position="222"/>
        <end position="280"/>
    </location>
</feature>
<dbReference type="EMBL" id="JAUSVY010000001">
    <property type="protein sequence ID" value="MDQ0503838.1"/>
    <property type="molecule type" value="Genomic_DNA"/>
</dbReference>
<dbReference type="NCBIfam" id="TIGR00393">
    <property type="entry name" value="kpsF"/>
    <property type="match status" value="1"/>
</dbReference>
<dbReference type="InterPro" id="IPR035474">
    <property type="entry name" value="SIS_Kpsf"/>
</dbReference>
<dbReference type="GO" id="GO:0019146">
    <property type="term" value="F:arabinose-5-phosphate isomerase activity"/>
    <property type="evidence" value="ECO:0007669"/>
    <property type="project" value="UniProtKB-EC"/>
</dbReference>
<gene>
    <name evidence="8" type="ORF">QOZ94_000608</name>
</gene>
<keyword evidence="2" id="KW-0677">Repeat</keyword>
<evidence type="ECO:0000256" key="4">
    <source>
        <dbReference type="PIRNR" id="PIRNR004692"/>
    </source>
</evidence>
<keyword evidence="8" id="KW-0413">Isomerase</keyword>
<dbReference type="CDD" id="cd04604">
    <property type="entry name" value="CBS_pair_SIS_assoc"/>
    <property type="match status" value="1"/>
</dbReference>
<evidence type="ECO:0000256" key="3">
    <source>
        <dbReference type="ARBA" id="ARBA00023122"/>
    </source>
</evidence>
<dbReference type="Pfam" id="PF00571">
    <property type="entry name" value="CBS"/>
    <property type="match status" value="2"/>
</dbReference>
<evidence type="ECO:0000256" key="2">
    <source>
        <dbReference type="ARBA" id="ARBA00022737"/>
    </source>
</evidence>
<dbReference type="EC" id="5.3.1.13" evidence="8"/>
<dbReference type="PROSITE" id="PS51464">
    <property type="entry name" value="SIS"/>
    <property type="match status" value="1"/>
</dbReference>
<evidence type="ECO:0000256" key="1">
    <source>
        <dbReference type="ARBA" id="ARBA00008165"/>
    </source>
</evidence>
<dbReference type="PROSITE" id="PS51371">
    <property type="entry name" value="CBS"/>
    <property type="match status" value="2"/>
</dbReference>
<organism evidence="8 9">
    <name type="scientific">Xanthobacter agilis</name>
    <dbReference type="NCBI Taxonomy" id="47492"/>
    <lineage>
        <taxon>Bacteria</taxon>
        <taxon>Pseudomonadati</taxon>
        <taxon>Pseudomonadota</taxon>
        <taxon>Alphaproteobacteria</taxon>
        <taxon>Hyphomicrobiales</taxon>
        <taxon>Xanthobacteraceae</taxon>
        <taxon>Xanthobacter</taxon>
    </lineage>
</organism>
<accession>A0ABU0L9P6</accession>
<protein>
    <submittedName>
        <fullName evidence="8">Arabinose-5-phosphate isomerase</fullName>
        <ecNumber evidence="8">5.3.1.13</ecNumber>
    </submittedName>
</protein>
<feature type="domain" description="CBS" evidence="6">
    <location>
        <begin position="287"/>
        <end position="338"/>
    </location>
</feature>
<dbReference type="InterPro" id="IPR001347">
    <property type="entry name" value="SIS_dom"/>
</dbReference>
<dbReference type="CDD" id="cd05014">
    <property type="entry name" value="SIS_Kpsf"/>
    <property type="match status" value="1"/>
</dbReference>
<dbReference type="SMART" id="SM00116">
    <property type="entry name" value="CBS"/>
    <property type="match status" value="2"/>
</dbReference>
<dbReference type="SUPFAM" id="SSF53697">
    <property type="entry name" value="SIS domain"/>
    <property type="match status" value="1"/>
</dbReference>
<evidence type="ECO:0000313" key="9">
    <source>
        <dbReference type="Proteomes" id="UP001241747"/>
    </source>
</evidence>
<evidence type="ECO:0000259" key="6">
    <source>
        <dbReference type="PROSITE" id="PS51371"/>
    </source>
</evidence>
<name>A0ABU0L9P6_XANAG</name>